<dbReference type="SUPFAM" id="SSF81383">
    <property type="entry name" value="F-box domain"/>
    <property type="match status" value="1"/>
</dbReference>
<feature type="domain" description="F-box" evidence="1">
    <location>
        <begin position="11"/>
        <end position="48"/>
    </location>
</feature>
<sequence>MELTGGEVAGEDRLSELPDDVLVQILLRVDATDTAARTSVLSRRWRRVWALLPVLFFGGSCKPHLIGDRENFLSEKKTRNPIIMFLGDDRKTVNPINPINTFIGNHRFFSLTGKVNLVGDALGTHQAALLGLSVETVSATPDSVAAWLPVAAPRLAGLLIYENVAPGIDTEEQGDEGAFELPCFEKATIISLDLGFLGLSMPPTGVFACLTNLSLKRVQFDGPFELGDTGSSLRCPCLLVLKIHNARGLLTVTVCSESLHLMELCTLQDLEQLTVAAPLLCEFSFRCCFALGSRQPIASIVAPQLELLHWEDFYHSSSVHLGKMEHLQSLGTYFFAYGSADYSLISPAVGLLPRFKALRCLTFTLFYPLDLGKYNYLMEHMTMLPDITSLHMIVIAMGHAFGATSFHVLGICSGITSLKLTLPAPKTACPSGCICGQQPPNWKTEGLLLNCLQKVEINYFSGSEHEVAFVKRLFICATVLKKVIVVFDCSVTKSMAEELFQMLLNFSKPDIHMEYYIRAHGAACTGEGSKAGGSSA</sequence>
<dbReference type="Proteomes" id="UP001497457">
    <property type="component" value="Chromosome 6rd"/>
</dbReference>
<evidence type="ECO:0000313" key="2">
    <source>
        <dbReference type="EMBL" id="CAL5077194.1"/>
    </source>
</evidence>
<gene>
    <name evidence="2" type="ORF">URODEC1_LOCUS106548</name>
</gene>
<dbReference type="AlphaFoldDB" id="A0ABC9FLE0"/>
<keyword evidence="3" id="KW-1185">Reference proteome</keyword>
<organism evidence="2 3">
    <name type="scientific">Urochloa decumbens</name>
    <dbReference type="NCBI Taxonomy" id="240449"/>
    <lineage>
        <taxon>Eukaryota</taxon>
        <taxon>Viridiplantae</taxon>
        <taxon>Streptophyta</taxon>
        <taxon>Embryophyta</taxon>
        <taxon>Tracheophyta</taxon>
        <taxon>Spermatophyta</taxon>
        <taxon>Magnoliopsida</taxon>
        <taxon>Liliopsida</taxon>
        <taxon>Poales</taxon>
        <taxon>Poaceae</taxon>
        <taxon>PACMAD clade</taxon>
        <taxon>Panicoideae</taxon>
        <taxon>Panicodae</taxon>
        <taxon>Paniceae</taxon>
        <taxon>Melinidinae</taxon>
        <taxon>Urochloa</taxon>
    </lineage>
</organism>
<evidence type="ECO:0000313" key="3">
    <source>
        <dbReference type="Proteomes" id="UP001497457"/>
    </source>
</evidence>
<dbReference type="PANTHER" id="PTHR34709:SF61">
    <property type="entry name" value="OS07G0229100 PROTEIN"/>
    <property type="match status" value="1"/>
</dbReference>
<dbReference type="Pfam" id="PF00646">
    <property type="entry name" value="F-box"/>
    <property type="match status" value="1"/>
</dbReference>
<dbReference type="PANTHER" id="PTHR34709">
    <property type="entry name" value="OS10G0396666 PROTEIN"/>
    <property type="match status" value="1"/>
</dbReference>
<dbReference type="InterPro" id="IPR001810">
    <property type="entry name" value="F-box_dom"/>
</dbReference>
<proteinExistence type="predicted"/>
<protein>
    <recommendedName>
        <fullName evidence="1">F-box domain-containing protein</fullName>
    </recommendedName>
</protein>
<dbReference type="EMBL" id="OZ075116">
    <property type="protein sequence ID" value="CAL5077194.1"/>
    <property type="molecule type" value="Genomic_DNA"/>
</dbReference>
<reference evidence="3" key="1">
    <citation type="submission" date="2024-06" db="EMBL/GenBank/DDBJ databases">
        <authorList>
            <person name="Ryan C."/>
        </authorList>
    </citation>
    <scope>NUCLEOTIDE SEQUENCE [LARGE SCALE GENOMIC DNA]</scope>
</reference>
<dbReference type="PROSITE" id="PS50181">
    <property type="entry name" value="FBOX"/>
    <property type="match status" value="1"/>
</dbReference>
<dbReference type="InterPro" id="IPR036047">
    <property type="entry name" value="F-box-like_dom_sf"/>
</dbReference>
<reference evidence="2 3" key="2">
    <citation type="submission" date="2024-10" db="EMBL/GenBank/DDBJ databases">
        <authorList>
            <person name="Ryan C."/>
        </authorList>
    </citation>
    <scope>NUCLEOTIDE SEQUENCE [LARGE SCALE GENOMIC DNA]</scope>
</reference>
<evidence type="ECO:0000259" key="1">
    <source>
        <dbReference type="PROSITE" id="PS50181"/>
    </source>
</evidence>
<dbReference type="InterPro" id="IPR053781">
    <property type="entry name" value="F-box_AtFBL13-like"/>
</dbReference>
<dbReference type="InterPro" id="IPR055312">
    <property type="entry name" value="FBL15-like"/>
</dbReference>
<accession>A0ABC9FLE0</accession>
<dbReference type="CDD" id="cd22160">
    <property type="entry name" value="F-box_AtFBL13-like"/>
    <property type="match status" value="1"/>
</dbReference>
<dbReference type="Gene3D" id="1.20.1280.50">
    <property type="match status" value="1"/>
</dbReference>
<name>A0ABC9FLE0_9POAL</name>